<dbReference type="AlphaFoldDB" id="A0A5A7PTP4"/>
<accession>A0A5A7PTP4</accession>
<proteinExistence type="predicted"/>
<name>A0A5A7PTP4_STRAF</name>
<dbReference type="EMBL" id="BKCP01005084">
    <property type="protein sequence ID" value="GER36210.1"/>
    <property type="molecule type" value="Genomic_DNA"/>
</dbReference>
<reference evidence="3" key="1">
    <citation type="journal article" date="2019" name="Curr. Biol.">
        <title>Genome Sequence of Striga asiatica Provides Insight into the Evolution of Plant Parasitism.</title>
        <authorList>
            <person name="Yoshida S."/>
            <person name="Kim S."/>
            <person name="Wafula E.K."/>
            <person name="Tanskanen J."/>
            <person name="Kim Y.M."/>
            <person name="Honaas L."/>
            <person name="Yang Z."/>
            <person name="Spallek T."/>
            <person name="Conn C.E."/>
            <person name="Ichihashi Y."/>
            <person name="Cheong K."/>
            <person name="Cui S."/>
            <person name="Der J.P."/>
            <person name="Gundlach H."/>
            <person name="Jiao Y."/>
            <person name="Hori C."/>
            <person name="Ishida J.K."/>
            <person name="Kasahara H."/>
            <person name="Kiba T."/>
            <person name="Kim M.S."/>
            <person name="Koo N."/>
            <person name="Laohavisit A."/>
            <person name="Lee Y.H."/>
            <person name="Lumba S."/>
            <person name="McCourt P."/>
            <person name="Mortimer J.C."/>
            <person name="Mutuku J.M."/>
            <person name="Nomura T."/>
            <person name="Sasaki-Sekimoto Y."/>
            <person name="Seto Y."/>
            <person name="Wang Y."/>
            <person name="Wakatake T."/>
            <person name="Sakakibara H."/>
            <person name="Demura T."/>
            <person name="Yamaguchi S."/>
            <person name="Yoneyama K."/>
            <person name="Manabe R.I."/>
            <person name="Nelson D.C."/>
            <person name="Schulman A.H."/>
            <person name="Timko M.P."/>
            <person name="dePamphilis C.W."/>
            <person name="Choi D."/>
            <person name="Shirasu K."/>
        </authorList>
    </citation>
    <scope>NUCLEOTIDE SEQUENCE [LARGE SCALE GENOMIC DNA]</scope>
    <source>
        <strain evidence="3">cv. UVA1</strain>
    </source>
</reference>
<organism evidence="2 3">
    <name type="scientific">Striga asiatica</name>
    <name type="common">Asiatic witchweed</name>
    <name type="synonym">Buchnera asiatica</name>
    <dbReference type="NCBI Taxonomy" id="4170"/>
    <lineage>
        <taxon>Eukaryota</taxon>
        <taxon>Viridiplantae</taxon>
        <taxon>Streptophyta</taxon>
        <taxon>Embryophyta</taxon>
        <taxon>Tracheophyta</taxon>
        <taxon>Spermatophyta</taxon>
        <taxon>Magnoliopsida</taxon>
        <taxon>eudicotyledons</taxon>
        <taxon>Gunneridae</taxon>
        <taxon>Pentapetalae</taxon>
        <taxon>asterids</taxon>
        <taxon>lamiids</taxon>
        <taxon>Lamiales</taxon>
        <taxon>Orobanchaceae</taxon>
        <taxon>Buchnereae</taxon>
        <taxon>Striga</taxon>
    </lineage>
</organism>
<keyword evidence="3" id="KW-1185">Reference proteome</keyword>
<dbReference type="GO" id="GO:0016740">
    <property type="term" value="F:transferase activity"/>
    <property type="evidence" value="ECO:0007669"/>
    <property type="project" value="UniProtKB-KW"/>
</dbReference>
<protein>
    <submittedName>
        <fullName evidence="2">UDP-GalNAc:beta-1,3-N-acetylgalactosaminyltransferase 2</fullName>
    </submittedName>
</protein>
<feature type="compositionally biased region" description="Basic and acidic residues" evidence="1">
    <location>
        <begin position="48"/>
        <end position="66"/>
    </location>
</feature>
<evidence type="ECO:0000313" key="2">
    <source>
        <dbReference type="EMBL" id="GER36210.1"/>
    </source>
</evidence>
<keyword evidence="2" id="KW-0808">Transferase</keyword>
<evidence type="ECO:0000313" key="3">
    <source>
        <dbReference type="Proteomes" id="UP000325081"/>
    </source>
</evidence>
<comment type="caution">
    <text evidence="2">The sequence shown here is derived from an EMBL/GenBank/DDBJ whole genome shotgun (WGS) entry which is preliminary data.</text>
</comment>
<dbReference type="Proteomes" id="UP000325081">
    <property type="component" value="Unassembled WGS sequence"/>
</dbReference>
<evidence type="ECO:0000256" key="1">
    <source>
        <dbReference type="SAM" id="MobiDB-lite"/>
    </source>
</evidence>
<gene>
    <name evidence="2" type="ORF">STAS_12537</name>
</gene>
<feature type="region of interest" description="Disordered" evidence="1">
    <location>
        <begin position="25"/>
        <end position="77"/>
    </location>
</feature>
<sequence>MDAAKSPPSYSFRSKKCEAITHPIGSEGVESSQDRPESIEGENVWEADGFHEAVEQSLHDDVDRRNQGGGHGAPGMQIRPIRRFDLGFSKFDLLLSDFHRCFSS</sequence>